<protein>
    <submittedName>
        <fullName evidence="1">Uncharacterized protein</fullName>
    </submittedName>
</protein>
<comment type="caution">
    <text evidence="1">The sequence shown here is derived from an EMBL/GenBank/DDBJ whole genome shotgun (WGS) entry which is preliminary data.</text>
</comment>
<dbReference type="EMBL" id="JAWZYT010000317">
    <property type="protein sequence ID" value="KAK4324886.1"/>
    <property type="molecule type" value="Genomic_DNA"/>
</dbReference>
<organism evidence="1 2">
    <name type="scientific">Petrolisthes manimaculis</name>
    <dbReference type="NCBI Taxonomy" id="1843537"/>
    <lineage>
        <taxon>Eukaryota</taxon>
        <taxon>Metazoa</taxon>
        <taxon>Ecdysozoa</taxon>
        <taxon>Arthropoda</taxon>
        <taxon>Crustacea</taxon>
        <taxon>Multicrustacea</taxon>
        <taxon>Malacostraca</taxon>
        <taxon>Eumalacostraca</taxon>
        <taxon>Eucarida</taxon>
        <taxon>Decapoda</taxon>
        <taxon>Pleocyemata</taxon>
        <taxon>Anomura</taxon>
        <taxon>Galatheoidea</taxon>
        <taxon>Porcellanidae</taxon>
        <taxon>Petrolisthes</taxon>
    </lineage>
</organism>
<name>A0AAE1QDZ2_9EUCA</name>
<gene>
    <name evidence="1" type="ORF">Pmani_004536</name>
</gene>
<evidence type="ECO:0000313" key="1">
    <source>
        <dbReference type="EMBL" id="KAK4324886.1"/>
    </source>
</evidence>
<reference evidence="1" key="1">
    <citation type="submission" date="2023-11" db="EMBL/GenBank/DDBJ databases">
        <title>Genome assemblies of two species of porcelain crab, Petrolisthes cinctipes and Petrolisthes manimaculis (Anomura: Porcellanidae).</title>
        <authorList>
            <person name="Angst P."/>
        </authorList>
    </citation>
    <scope>NUCLEOTIDE SEQUENCE</scope>
    <source>
        <strain evidence="1">PB745_02</strain>
        <tissue evidence="1">Gill</tissue>
    </source>
</reference>
<sequence length="222" mass="23915">MIKNVVVEELVKQGNLPEEAIEDLTPMSSSINPLGMMDNGADSDSTFKVQGTISTSPESTKYPITILRDTGSAQSILSKTALPLVETKYTGRMSYLHTLDSKSAVPLAEVVLDSDLLKGIVKVAVVNTDLPIPGVTFLLGNDLAGNWLIPELEVTDKPLLKSPTESLDIECPHVFPAVTRSQSNNSEPDLLTSSSQESLFSQVMSKENLILAQEADPSLAKF</sequence>
<keyword evidence="2" id="KW-1185">Reference proteome</keyword>
<evidence type="ECO:0000313" key="2">
    <source>
        <dbReference type="Proteomes" id="UP001292094"/>
    </source>
</evidence>
<dbReference type="AlphaFoldDB" id="A0AAE1QDZ2"/>
<dbReference type="Proteomes" id="UP001292094">
    <property type="component" value="Unassembled WGS sequence"/>
</dbReference>
<accession>A0AAE1QDZ2</accession>
<proteinExistence type="predicted"/>